<protein>
    <submittedName>
        <fullName evidence="2">DUF3109 family protein</fullName>
    </submittedName>
</protein>
<reference evidence="2" key="1">
    <citation type="submission" date="2022-10" db="EMBL/GenBank/DDBJ databases">
        <authorList>
            <person name="Kim H.S."/>
            <person name="Kim J.-S."/>
            <person name="Suh M.K."/>
            <person name="Eom M.K."/>
            <person name="Lee J.-S."/>
        </authorList>
    </citation>
    <scope>NUCLEOTIDE SEQUENCE</scope>
    <source>
        <strain evidence="2">LIP-5</strain>
    </source>
</reference>
<dbReference type="InterPro" id="IPR021458">
    <property type="entry name" value="Rv0495c"/>
</dbReference>
<comment type="caution">
    <text evidence="2">The sequence shown here is derived from an EMBL/GenBank/DDBJ whole genome shotgun (WGS) entry which is preliminary data.</text>
</comment>
<dbReference type="RefSeq" id="WP_263037015.1">
    <property type="nucleotide sequence ID" value="NZ_JAOTPL010000003.1"/>
</dbReference>
<accession>A0AAE3IPN1</accession>
<gene>
    <name evidence="2" type="ORF">OD355_03250</name>
</gene>
<evidence type="ECO:0000313" key="3">
    <source>
        <dbReference type="Proteomes" id="UP001209317"/>
    </source>
</evidence>
<dbReference type="EMBL" id="JAOTPL010000003">
    <property type="protein sequence ID" value="MCU7693527.1"/>
    <property type="molecule type" value="Genomic_DNA"/>
</dbReference>
<keyword evidence="3" id="KW-1185">Reference proteome</keyword>
<comment type="similarity">
    <text evidence="1">Belongs to the Rv0495c family.</text>
</comment>
<proteinExistence type="inferred from homology"/>
<name>A0AAE3IPN1_9BACT</name>
<evidence type="ECO:0000256" key="1">
    <source>
        <dbReference type="ARBA" id="ARBA00093770"/>
    </source>
</evidence>
<dbReference type="AlphaFoldDB" id="A0AAE3IPN1"/>
<evidence type="ECO:0000313" key="2">
    <source>
        <dbReference type="EMBL" id="MCU7693527.1"/>
    </source>
</evidence>
<sequence length="196" mass="22018">MIVIDNLLISDEIVEKQFVCDLARCKGACCEDGDAGAPLEDDELVELENSYAVIKEYMTPEGIAQVELQGKYVYDESFGNVTPTINNAICAYGIRDKNGIIKCAIEKAYNDGRLGWKKPISCHLFPIKTEKSSADESIEYLNYEPRTDICKAACNLGASLKVPVFEFLKEPLIRRYGEEFFFQLKATADHIALKER</sequence>
<dbReference type="Pfam" id="PF11307">
    <property type="entry name" value="DUF3109"/>
    <property type="match status" value="1"/>
</dbReference>
<organism evidence="2 3">
    <name type="scientific">Haoranjiania flava</name>
    <dbReference type="NCBI Taxonomy" id="1856322"/>
    <lineage>
        <taxon>Bacteria</taxon>
        <taxon>Pseudomonadati</taxon>
        <taxon>Bacteroidota</taxon>
        <taxon>Chitinophagia</taxon>
        <taxon>Chitinophagales</taxon>
        <taxon>Chitinophagaceae</taxon>
        <taxon>Haoranjiania</taxon>
    </lineage>
</organism>
<dbReference type="Proteomes" id="UP001209317">
    <property type="component" value="Unassembled WGS sequence"/>
</dbReference>